<keyword evidence="5 8" id="KW-0443">Lipid metabolism</keyword>
<keyword evidence="2 8" id="KW-0963">Cytoplasm</keyword>
<sequence length="154" mass="17611">MTATEQNILDIRQILDLLPHRYPFLLVDRVLDYTPLESIDAYKNVTMNEPFFQGHFPGIPVMPGVLIMEALAQAGGLLVLKSTDMPLEDKLFLFTGMEKVRFRRPVYPGDKLELKCRLIRHKLKLWKMEGKAYVDGVLAAEAEMTAAIMNKEDM</sequence>
<dbReference type="GO" id="GO:0005737">
    <property type="term" value="C:cytoplasm"/>
    <property type="evidence" value="ECO:0007669"/>
    <property type="project" value="UniProtKB-SubCell"/>
</dbReference>
<dbReference type="CDD" id="cd01288">
    <property type="entry name" value="FabZ"/>
    <property type="match status" value="1"/>
</dbReference>
<dbReference type="EMBL" id="JBFSOO010000007">
    <property type="protein sequence ID" value="MEZ6853892.1"/>
    <property type="molecule type" value="Genomic_DNA"/>
</dbReference>
<dbReference type="GO" id="GO:0016020">
    <property type="term" value="C:membrane"/>
    <property type="evidence" value="ECO:0007669"/>
    <property type="project" value="GOC"/>
</dbReference>
<evidence type="ECO:0000313" key="9">
    <source>
        <dbReference type="EMBL" id="MEZ6853892.1"/>
    </source>
</evidence>
<dbReference type="PANTHER" id="PTHR30272:SF1">
    <property type="entry name" value="3-HYDROXYACYL-[ACYL-CARRIER-PROTEIN] DEHYDRATASE"/>
    <property type="match status" value="1"/>
</dbReference>
<dbReference type="EC" id="4.2.1.59" evidence="8"/>
<comment type="caution">
    <text evidence="10">The sequence shown here is derived from an EMBL/GenBank/DDBJ whole genome shotgun (WGS) entry which is preliminary data.</text>
</comment>
<organism evidence="10 11">
    <name type="scientific">Halodesulfovibrio aestuarii</name>
    <dbReference type="NCBI Taxonomy" id="126333"/>
    <lineage>
        <taxon>Bacteria</taxon>
        <taxon>Pseudomonadati</taxon>
        <taxon>Thermodesulfobacteriota</taxon>
        <taxon>Desulfovibrionia</taxon>
        <taxon>Desulfovibrionales</taxon>
        <taxon>Desulfovibrionaceae</taxon>
        <taxon>Halodesulfovibrio</taxon>
    </lineage>
</organism>
<evidence type="ECO:0000256" key="6">
    <source>
        <dbReference type="ARBA" id="ARBA00023239"/>
    </source>
</evidence>
<comment type="similarity">
    <text evidence="8">Belongs to the thioester dehydratase family. FabZ subfamily.</text>
</comment>
<dbReference type="GO" id="GO:0006633">
    <property type="term" value="P:fatty acid biosynthetic process"/>
    <property type="evidence" value="ECO:0007669"/>
    <property type="project" value="UniProtKB-UniRule"/>
</dbReference>
<dbReference type="PANTHER" id="PTHR30272">
    <property type="entry name" value="3-HYDROXYACYL-[ACYL-CARRIER-PROTEIN] DEHYDRATASE"/>
    <property type="match status" value="1"/>
</dbReference>
<keyword evidence="4 8" id="KW-0441">Lipid A biosynthesis</keyword>
<evidence type="ECO:0000256" key="5">
    <source>
        <dbReference type="ARBA" id="ARBA00023098"/>
    </source>
</evidence>
<dbReference type="HAMAP" id="MF_00406">
    <property type="entry name" value="FabZ"/>
    <property type="match status" value="1"/>
</dbReference>
<comment type="catalytic activity">
    <reaction evidence="8">
        <text>a (3R)-hydroxyacyl-[ACP] = a (2E)-enoyl-[ACP] + H2O</text>
        <dbReference type="Rhea" id="RHEA:13097"/>
        <dbReference type="Rhea" id="RHEA-COMP:9925"/>
        <dbReference type="Rhea" id="RHEA-COMP:9945"/>
        <dbReference type="ChEBI" id="CHEBI:15377"/>
        <dbReference type="ChEBI" id="CHEBI:78784"/>
        <dbReference type="ChEBI" id="CHEBI:78827"/>
        <dbReference type="EC" id="4.2.1.59"/>
    </reaction>
</comment>
<keyword evidence="6 8" id="KW-0456">Lyase</keyword>
<evidence type="ECO:0000313" key="12">
    <source>
        <dbReference type="Proteomes" id="UP001568358"/>
    </source>
</evidence>
<evidence type="ECO:0000256" key="2">
    <source>
        <dbReference type="ARBA" id="ARBA00022490"/>
    </source>
</evidence>
<dbReference type="Proteomes" id="UP001568358">
    <property type="component" value="Unassembled WGS sequence"/>
</dbReference>
<evidence type="ECO:0000256" key="3">
    <source>
        <dbReference type="ARBA" id="ARBA00022516"/>
    </source>
</evidence>
<reference evidence="10 11" key="1">
    <citation type="submission" date="2016-11" db="EMBL/GenBank/DDBJ databases">
        <authorList>
            <person name="Varghese N."/>
            <person name="Submissions S."/>
        </authorList>
    </citation>
    <scope>NUCLEOTIDE SEQUENCE [LARGE SCALE GENOMIC DNA]</scope>
    <source>
        <strain evidence="10 11">DSM 17919</strain>
    </source>
</reference>
<comment type="function">
    <text evidence="7 8">Involved in unsaturated fatty acids biosynthesis. Catalyzes the dehydration of short chain beta-hydroxyacyl-ACPs and long chain saturated and unsaturated beta-hydroxyacyl-ACPs.</text>
</comment>
<dbReference type="InterPro" id="IPR029069">
    <property type="entry name" value="HotDog_dom_sf"/>
</dbReference>
<dbReference type="Gene3D" id="3.10.129.10">
    <property type="entry name" value="Hotdog Thioesterase"/>
    <property type="match status" value="1"/>
</dbReference>
<dbReference type="Pfam" id="PF07977">
    <property type="entry name" value="FabA"/>
    <property type="match status" value="1"/>
</dbReference>
<dbReference type="RefSeq" id="WP_019999821.1">
    <property type="nucleotide sequence ID" value="NZ_CP192217.1"/>
</dbReference>
<proteinExistence type="inferred from homology"/>
<dbReference type="GO" id="GO:0009245">
    <property type="term" value="P:lipid A biosynthetic process"/>
    <property type="evidence" value="ECO:0007669"/>
    <property type="project" value="UniProtKB-UniRule"/>
</dbReference>
<comment type="subcellular location">
    <subcellularLocation>
        <location evidence="1 8">Cytoplasm</location>
    </subcellularLocation>
</comment>
<keyword evidence="3 8" id="KW-0444">Lipid biosynthesis</keyword>
<evidence type="ECO:0000256" key="4">
    <source>
        <dbReference type="ARBA" id="ARBA00022556"/>
    </source>
</evidence>
<protein>
    <recommendedName>
        <fullName evidence="8">3-hydroxyacyl-[acyl-carrier-protein] dehydratase FabZ</fullName>
        <ecNumber evidence="8">4.2.1.59</ecNumber>
    </recommendedName>
    <alternativeName>
        <fullName evidence="8">(3R)-hydroxymyristoyl-[acyl-carrier-protein] dehydratase</fullName>
        <shortName evidence="8">(3R)-hydroxymyristoyl-ACP dehydrase</shortName>
    </alternativeName>
    <alternativeName>
        <fullName evidence="8">Beta-hydroxyacyl-ACP dehydratase</fullName>
    </alternativeName>
</protein>
<dbReference type="FunFam" id="3.10.129.10:FF:000001">
    <property type="entry name" value="3-hydroxyacyl-[acyl-carrier-protein] dehydratase FabZ"/>
    <property type="match status" value="1"/>
</dbReference>
<dbReference type="GO" id="GO:0019171">
    <property type="term" value="F:(3R)-hydroxyacyl-[acyl-carrier-protein] dehydratase activity"/>
    <property type="evidence" value="ECO:0007669"/>
    <property type="project" value="UniProtKB-EC"/>
</dbReference>
<dbReference type="Proteomes" id="UP000184001">
    <property type="component" value="Unassembled WGS sequence"/>
</dbReference>
<dbReference type="SUPFAM" id="SSF54637">
    <property type="entry name" value="Thioesterase/thiol ester dehydrase-isomerase"/>
    <property type="match status" value="1"/>
</dbReference>
<keyword evidence="12" id="KW-1185">Reference proteome</keyword>
<gene>
    <name evidence="8 9" type="primary">fabZ</name>
    <name evidence="9" type="ORF">AB2Z07_10170</name>
    <name evidence="10" type="ORF">SAMN05660830_02589</name>
</gene>
<dbReference type="InterPro" id="IPR013114">
    <property type="entry name" value="FabA_FabZ"/>
</dbReference>
<evidence type="ECO:0000256" key="1">
    <source>
        <dbReference type="ARBA" id="ARBA00004496"/>
    </source>
</evidence>
<dbReference type="InterPro" id="IPR010084">
    <property type="entry name" value="FabZ"/>
</dbReference>
<dbReference type="NCBIfam" id="TIGR01750">
    <property type="entry name" value="fabZ"/>
    <property type="match status" value="1"/>
</dbReference>
<evidence type="ECO:0000313" key="10">
    <source>
        <dbReference type="EMBL" id="SHJ49514.1"/>
    </source>
</evidence>
<evidence type="ECO:0000256" key="8">
    <source>
        <dbReference type="HAMAP-Rule" id="MF_00406"/>
    </source>
</evidence>
<accession>A0A8G2FBY4</accession>
<name>A0A8G2FBY4_9BACT</name>
<dbReference type="AlphaFoldDB" id="A0A8G2FBY4"/>
<reference evidence="9 12" key="2">
    <citation type="submission" date="2024-07" db="EMBL/GenBank/DDBJ databases">
        <title>Active virus-host system and metabolic interactions in a Lokiarchaeon culture.</title>
        <authorList>
            <person name="Ponce Toledo R.I."/>
            <person name="Rodrigues Oliveira T."/>
            <person name="Schleper C."/>
        </authorList>
    </citation>
    <scope>NUCLEOTIDE SEQUENCE [LARGE SCALE GENOMIC DNA]</scope>
    <source>
        <strain evidence="9 12">B35</strain>
    </source>
</reference>
<dbReference type="EMBL" id="FQZR01000006">
    <property type="protein sequence ID" value="SHJ49514.1"/>
    <property type="molecule type" value="Genomic_DNA"/>
</dbReference>
<evidence type="ECO:0000256" key="7">
    <source>
        <dbReference type="ARBA" id="ARBA00025049"/>
    </source>
</evidence>
<dbReference type="NCBIfam" id="NF000582">
    <property type="entry name" value="PRK00006.1"/>
    <property type="match status" value="1"/>
</dbReference>
<feature type="active site" evidence="8">
    <location>
        <position position="55"/>
    </location>
</feature>
<evidence type="ECO:0000313" key="11">
    <source>
        <dbReference type="Proteomes" id="UP000184001"/>
    </source>
</evidence>